<dbReference type="Proteomes" id="UP000305067">
    <property type="component" value="Unassembled WGS sequence"/>
</dbReference>
<sequence>MRPNAGITAASFSGRCAPVHVTLAGVYVCLAVFCRTPFEVITISQSTAEALVVWESFSRRCLPHRNACAATTRAPHTQGIDINSTYCNYTQKHDGLFL</sequence>
<reference evidence="1 2" key="1">
    <citation type="journal article" date="2019" name="Nat. Ecol. Evol.">
        <title>Megaphylogeny resolves global patterns of mushroom evolution.</title>
        <authorList>
            <person name="Varga T."/>
            <person name="Krizsan K."/>
            <person name="Foldi C."/>
            <person name="Dima B."/>
            <person name="Sanchez-Garcia M."/>
            <person name="Sanchez-Ramirez S."/>
            <person name="Szollosi G.J."/>
            <person name="Szarkandi J.G."/>
            <person name="Papp V."/>
            <person name="Albert L."/>
            <person name="Andreopoulos W."/>
            <person name="Angelini C."/>
            <person name="Antonin V."/>
            <person name="Barry K.W."/>
            <person name="Bougher N.L."/>
            <person name="Buchanan P."/>
            <person name="Buyck B."/>
            <person name="Bense V."/>
            <person name="Catcheside P."/>
            <person name="Chovatia M."/>
            <person name="Cooper J."/>
            <person name="Damon W."/>
            <person name="Desjardin D."/>
            <person name="Finy P."/>
            <person name="Geml J."/>
            <person name="Haridas S."/>
            <person name="Hughes K."/>
            <person name="Justo A."/>
            <person name="Karasinski D."/>
            <person name="Kautmanova I."/>
            <person name="Kiss B."/>
            <person name="Kocsube S."/>
            <person name="Kotiranta H."/>
            <person name="LaButti K.M."/>
            <person name="Lechner B.E."/>
            <person name="Liimatainen K."/>
            <person name="Lipzen A."/>
            <person name="Lukacs Z."/>
            <person name="Mihaltcheva S."/>
            <person name="Morgado L.N."/>
            <person name="Niskanen T."/>
            <person name="Noordeloos M.E."/>
            <person name="Ohm R.A."/>
            <person name="Ortiz-Santana B."/>
            <person name="Ovrebo C."/>
            <person name="Racz N."/>
            <person name="Riley R."/>
            <person name="Savchenko A."/>
            <person name="Shiryaev A."/>
            <person name="Soop K."/>
            <person name="Spirin V."/>
            <person name="Szebenyi C."/>
            <person name="Tomsovsky M."/>
            <person name="Tulloss R.E."/>
            <person name="Uehling J."/>
            <person name="Grigoriev I.V."/>
            <person name="Vagvolgyi C."/>
            <person name="Papp T."/>
            <person name="Martin F.M."/>
            <person name="Miettinen O."/>
            <person name="Hibbett D.S."/>
            <person name="Nagy L.G."/>
        </authorList>
    </citation>
    <scope>NUCLEOTIDE SEQUENCE [LARGE SCALE GENOMIC DNA]</scope>
    <source>
        <strain evidence="1 2">CBS 309.79</strain>
    </source>
</reference>
<name>A0A5C3QTQ0_9AGAR</name>
<gene>
    <name evidence="1" type="ORF">BDV98DRAFT_295713</name>
</gene>
<keyword evidence="2" id="KW-1185">Reference proteome</keyword>
<protein>
    <submittedName>
        <fullName evidence="1">Uncharacterized protein</fullName>
    </submittedName>
</protein>
<dbReference type="EMBL" id="ML178817">
    <property type="protein sequence ID" value="TFL05416.1"/>
    <property type="molecule type" value="Genomic_DNA"/>
</dbReference>
<dbReference type="AlphaFoldDB" id="A0A5C3QTQ0"/>
<accession>A0A5C3QTQ0</accession>
<organism evidence="1 2">
    <name type="scientific">Pterulicium gracile</name>
    <dbReference type="NCBI Taxonomy" id="1884261"/>
    <lineage>
        <taxon>Eukaryota</taxon>
        <taxon>Fungi</taxon>
        <taxon>Dikarya</taxon>
        <taxon>Basidiomycota</taxon>
        <taxon>Agaricomycotina</taxon>
        <taxon>Agaricomycetes</taxon>
        <taxon>Agaricomycetidae</taxon>
        <taxon>Agaricales</taxon>
        <taxon>Pleurotineae</taxon>
        <taxon>Pterulaceae</taxon>
        <taxon>Pterulicium</taxon>
    </lineage>
</organism>
<proteinExistence type="predicted"/>
<evidence type="ECO:0000313" key="2">
    <source>
        <dbReference type="Proteomes" id="UP000305067"/>
    </source>
</evidence>
<evidence type="ECO:0000313" key="1">
    <source>
        <dbReference type="EMBL" id="TFL05416.1"/>
    </source>
</evidence>